<accession>A0A2B4SAK1</accession>
<name>A0A2B4SAK1_STYPI</name>
<dbReference type="EMBL" id="LSMT01000150">
    <property type="protein sequence ID" value="PFX25475.1"/>
    <property type="molecule type" value="Genomic_DNA"/>
</dbReference>
<evidence type="ECO:0000313" key="2">
    <source>
        <dbReference type="Proteomes" id="UP000225706"/>
    </source>
</evidence>
<dbReference type="Proteomes" id="UP000225706">
    <property type="component" value="Unassembled WGS sequence"/>
</dbReference>
<dbReference type="AlphaFoldDB" id="A0A2B4SAK1"/>
<organism evidence="1 2">
    <name type="scientific">Stylophora pistillata</name>
    <name type="common">Smooth cauliflower coral</name>
    <dbReference type="NCBI Taxonomy" id="50429"/>
    <lineage>
        <taxon>Eukaryota</taxon>
        <taxon>Metazoa</taxon>
        <taxon>Cnidaria</taxon>
        <taxon>Anthozoa</taxon>
        <taxon>Hexacorallia</taxon>
        <taxon>Scleractinia</taxon>
        <taxon>Astrocoeniina</taxon>
        <taxon>Pocilloporidae</taxon>
        <taxon>Stylophora</taxon>
    </lineage>
</organism>
<reference evidence="2" key="1">
    <citation type="journal article" date="2017" name="bioRxiv">
        <title>Comparative analysis of the genomes of Stylophora pistillata and Acropora digitifera provides evidence for extensive differences between species of corals.</title>
        <authorList>
            <person name="Voolstra C.R."/>
            <person name="Li Y."/>
            <person name="Liew Y.J."/>
            <person name="Baumgarten S."/>
            <person name="Zoccola D."/>
            <person name="Flot J.-F."/>
            <person name="Tambutte S."/>
            <person name="Allemand D."/>
            <person name="Aranda M."/>
        </authorList>
    </citation>
    <scope>NUCLEOTIDE SEQUENCE [LARGE SCALE GENOMIC DNA]</scope>
</reference>
<protein>
    <submittedName>
        <fullName evidence="1">Uncharacterized protein</fullName>
    </submittedName>
</protein>
<sequence>MSGKTEVLWDRCSGIWKLLPLERESFHRENKMPEDVPLSKLQFTKQHIFEALHQRQPEELQLAVIGLSDEYQLSNVVAHLAVAPEVWFQWNEEDWKEYITKFNFMSLEDAQAKKTISIKTASGVPATGDFQELSAGVSTVLVEKMRHKEEIARVGENGALMLLNSPAAIQKKPTLQQGIAVKFEVDSNSAKHGRVE</sequence>
<comment type="caution">
    <text evidence="1">The sequence shown here is derived from an EMBL/GenBank/DDBJ whole genome shotgun (WGS) entry which is preliminary data.</text>
</comment>
<keyword evidence="2" id="KW-1185">Reference proteome</keyword>
<proteinExistence type="predicted"/>
<gene>
    <name evidence="1" type="ORF">AWC38_SpisGene9875</name>
</gene>
<evidence type="ECO:0000313" key="1">
    <source>
        <dbReference type="EMBL" id="PFX25475.1"/>
    </source>
</evidence>